<reference evidence="10" key="1">
    <citation type="submission" date="2014-01" db="EMBL/GenBank/DDBJ databases">
        <title>The Genome Sequence of Anopheles farauti FAR1 (V2).</title>
        <authorList>
            <consortium name="The Broad Institute Genomics Platform"/>
            <person name="Neafsey D.E."/>
            <person name="Besansky N."/>
            <person name="Howell P."/>
            <person name="Walton C."/>
            <person name="Young S.K."/>
            <person name="Zeng Q."/>
            <person name="Gargeya S."/>
            <person name="Fitzgerald M."/>
            <person name="Haas B."/>
            <person name="Abouelleil A."/>
            <person name="Allen A.W."/>
            <person name="Alvarado L."/>
            <person name="Arachchi H.M."/>
            <person name="Berlin A.M."/>
            <person name="Chapman S.B."/>
            <person name="Gainer-Dewar J."/>
            <person name="Goldberg J."/>
            <person name="Griggs A."/>
            <person name="Gujja S."/>
            <person name="Hansen M."/>
            <person name="Howarth C."/>
            <person name="Imamovic A."/>
            <person name="Ireland A."/>
            <person name="Larimer J."/>
            <person name="McCowan C."/>
            <person name="Murphy C."/>
            <person name="Pearson M."/>
            <person name="Poon T.W."/>
            <person name="Priest M."/>
            <person name="Roberts A."/>
            <person name="Saif S."/>
            <person name="Shea T."/>
            <person name="Sisk P."/>
            <person name="Sykes S."/>
            <person name="Wortman J."/>
            <person name="Nusbaum C."/>
            <person name="Birren B."/>
        </authorList>
    </citation>
    <scope>NUCLEOTIDE SEQUENCE [LARGE SCALE GENOMIC DNA]</scope>
    <source>
        <strain evidence="10">FAR1</strain>
    </source>
</reference>
<dbReference type="Proteomes" id="UP000075886">
    <property type="component" value="Unassembled WGS sequence"/>
</dbReference>
<proteinExistence type="inferred from homology"/>
<feature type="compositionally biased region" description="Low complexity" evidence="7">
    <location>
        <begin position="603"/>
        <end position="628"/>
    </location>
</feature>
<dbReference type="GO" id="GO:0003700">
    <property type="term" value="F:DNA-binding transcription factor activity"/>
    <property type="evidence" value="ECO:0007669"/>
    <property type="project" value="InterPro"/>
</dbReference>
<accession>A0A182Q1V9</accession>
<comment type="subcellular location">
    <subcellularLocation>
        <location evidence="1">Nucleus</location>
    </subcellularLocation>
</comment>
<dbReference type="Pfam" id="PF10491">
    <property type="entry name" value="Nrf1_DNA-bind"/>
    <property type="match status" value="1"/>
</dbReference>
<evidence type="ECO:0000259" key="8">
    <source>
        <dbReference type="Pfam" id="PF10491"/>
    </source>
</evidence>
<feature type="compositionally biased region" description="Low complexity" evidence="7">
    <location>
        <begin position="490"/>
        <end position="510"/>
    </location>
</feature>
<organism evidence="9 10">
    <name type="scientific">Anopheles farauti</name>
    <dbReference type="NCBI Taxonomy" id="69004"/>
    <lineage>
        <taxon>Eukaryota</taxon>
        <taxon>Metazoa</taxon>
        <taxon>Ecdysozoa</taxon>
        <taxon>Arthropoda</taxon>
        <taxon>Hexapoda</taxon>
        <taxon>Insecta</taxon>
        <taxon>Pterygota</taxon>
        <taxon>Neoptera</taxon>
        <taxon>Endopterygota</taxon>
        <taxon>Diptera</taxon>
        <taxon>Nematocera</taxon>
        <taxon>Culicoidea</taxon>
        <taxon>Culicidae</taxon>
        <taxon>Anophelinae</taxon>
        <taxon>Anopheles</taxon>
    </lineage>
</organism>
<feature type="region of interest" description="Disordered" evidence="7">
    <location>
        <begin position="597"/>
        <end position="629"/>
    </location>
</feature>
<protein>
    <recommendedName>
        <fullName evidence="8">Nuclear respiratory factor 1 NLS/DNA-binding dimerisation domain-containing protein</fullName>
    </recommendedName>
</protein>
<feature type="domain" description="Nuclear respiratory factor 1 NLS/DNA-binding dimerisation" evidence="8">
    <location>
        <begin position="53"/>
        <end position="230"/>
    </location>
</feature>
<dbReference type="InterPro" id="IPR019525">
    <property type="entry name" value="Nrf1_NLS/DNA-bd_dimer"/>
</dbReference>
<keyword evidence="10" id="KW-1185">Reference proteome</keyword>
<keyword evidence="3" id="KW-0805">Transcription regulation</keyword>
<keyword evidence="5" id="KW-0804">Transcription</keyword>
<dbReference type="GO" id="GO:0006357">
    <property type="term" value="P:regulation of transcription by RNA polymerase II"/>
    <property type="evidence" value="ECO:0007669"/>
    <property type="project" value="InterPro"/>
</dbReference>
<evidence type="ECO:0000256" key="1">
    <source>
        <dbReference type="ARBA" id="ARBA00004123"/>
    </source>
</evidence>
<feature type="region of interest" description="Disordered" evidence="7">
    <location>
        <begin position="17"/>
        <end position="41"/>
    </location>
</feature>
<dbReference type="AlphaFoldDB" id="A0A182Q1V9"/>
<evidence type="ECO:0000313" key="9">
    <source>
        <dbReference type="EnsemblMetazoa" id="AFAF001443-PA"/>
    </source>
</evidence>
<dbReference type="GO" id="GO:0003677">
    <property type="term" value="F:DNA binding"/>
    <property type="evidence" value="ECO:0007669"/>
    <property type="project" value="UniProtKB-KW"/>
</dbReference>
<dbReference type="PANTHER" id="PTHR20338">
    <property type="entry name" value="NUCLEAR RESPIRATORY FACTOR 1"/>
    <property type="match status" value="1"/>
</dbReference>
<sequence length="824" mass="87651">MSITINAVDAMEYVDDDNITGASDDDDDDNPSSPGSAYDDGNLINVSMENEVTAQLVAAGVQTIFEYATRVGQQAVVLVATPGKPNNIYKVFGAKPLEDVLKNLRNNVMDKLDEALAAQAPPRVQDDPSLFELPPLIIEGIPTPVEKMTQAQLRAFIPLMLKYSTGRGKPGWGRDSTRPAWWPKELPWANVRMDARTEDDKQKISWTHALRKIVINCYKYHGREDLLPAFSEEDEKANAIATASSNVDVMKIENGSVVTVGPAGNGNTATATITNGAGGQQQIIIHQAHPQQQQQQQQAQSNGQTTTTITTTANGQIIKENADGTIQIQQQSSPSQTLNAQVCLDSMALSDVDFTHTVLQTIQNPDGTVSLIQVDPNNPIITLPDGSTAQVQGIATLQAQADGGVHTIQTISDGQGESMSVDLTEATLGQDGQIIITGEDGQGFPVNVSGMITVPVSAQMYQTMMANIQQVPNVDGTVCITPMQVHNIASNSQQQQQPQQQTPSIVSTTSTTTQNLTISTNVGASGQHQGATMIANYALGNNGAILTVPQMQHHLSAGKHQRTGAGSASRSSAAAAASGLSMVGLNALLPSQRVGSFNLTTSNNQHQQQQQQQQGLDANNQNLSNNNNTLSPGALNVHRKANLMSSLAGNQIKFCIPKIEPMDAEDGGKDGTVAGDASGTPSFVIQLSGIPFTTTDPKASSQQQQQQHHHQLKRDIQLTVSDGSHLIDALSISQKPSSGSNHSTANEVDPKHFGLQSMCDLVENGETMETITVGPGMHQMMIQGPPGSEPQVLQVLSLKDASVLTKAMAAISDVKGEEATIIEH</sequence>
<keyword evidence="6" id="KW-0539">Nucleus</keyword>
<dbReference type="EMBL" id="AXCN02000175">
    <property type="status" value="NOT_ANNOTATED_CDS"/>
    <property type="molecule type" value="Genomic_DNA"/>
</dbReference>
<evidence type="ECO:0000256" key="5">
    <source>
        <dbReference type="ARBA" id="ARBA00023163"/>
    </source>
</evidence>
<evidence type="ECO:0000256" key="2">
    <source>
        <dbReference type="ARBA" id="ARBA00005713"/>
    </source>
</evidence>
<reference evidence="9" key="2">
    <citation type="submission" date="2020-05" db="UniProtKB">
        <authorList>
            <consortium name="EnsemblMetazoa"/>
        </authorList>
    </citation>
    <scope>IDENTIFICATION</scope>
    <source>
        <strain evidence="9">FAR1</strain>
    </source>
</reference>
<dbReference type="STRING" id="69004.A0A182Q1V9"/>
<feature type="region of interest" description="Disordered" evidence="7">
    <location>
        <begin position="489"/>
        <end position="510"/>
    </location>
</feature>
<keyword evidence="4" id="KW-0238">DNA-binding</keyword>
<evidence type="ECO:0000256" key="7">
    <source>
        <dbReference type="SAM" id="MobiDB-lite"/>
    </source>
</evidence>
<dbReference type="VEuPathDB" id="VectorBase:AFAF001443"/>
<evidence type="ECO:0000256" key="6">
    <source>
        <dbReference type="ARBA" id="ARBA00023242"/>
    </source>
</evidence>
<dbReference type="GO" id="GO:0005634">
    <property type="term" value="C:nucleus"/>
    <property type="evidence" value="ECO:0007669"/>
    <property type="project" value="UniProtKB-SubCell"/>
</dbReference>
<dbReference type="EnsemblMetazoa" id="AFAF001443-RA">
    <property type="protein sequence ID" value="AFAF001443-PA"/>
    <property type="gene ID" value="AFAF001443"/>
</dbReference>
<evidence type="ECO:0000313" key="10">
    <source>
        <dbReference type="Proteomes" id="UP000075886"/>
    </source>
</evidence>
<name>A0A182Q1V9_9DIPT</name>
<dbReference type="InterPro" id="IPR039142">
    <property type="entry name" value="NRF1/Ewg"/>
</dbReference>
<evidence type="ECO:0000256" key="3">
    <source>
        <dbReference type="ARBA" id="ARBA00023015"/>
    </source>
</evidence>
<evidence type="ECO:0000256" key="4">
    <source>
        <dbReference type="ARBA" id="ARBA00023125"/>
    </source>
</evidence>
<comment type="similarity">
    <text evidence="2">Belongs to the NRF1/Ewg family.</text>
</comment>
<feature type="compositionally biased region" description="Acidic residues" evidence="7">
    <location>
        <begin position="17"/>
        <end position="30"/>
    </location>
</feature>